<evidence type="ECO:0000313" key="2">
    <source>
        <dbReference type="Proteomes" id="UP001165489"/>
    </source>
</evidence>
<dbReference type="EMBL" id="JAKZGP010000043">
    <property type="protein sequence ID" value="MCH7410668.1"/>
    <property type="molecule type" value="Genomic_DNA"/>
</dbReference>
<reference evidence="1" key="1">
    <citation type="submission" date="2022-03" db="EMBL/GenBank/DDBJ databases">
        <title>De novo assembled genomes of Belliella spp. (Cyclobacteriaceae) strains.</title>
        <authorList>
            <person name="Szabo A."/>
            <person name="Korponai K."/>
            <person name="Felfoldi T."/>
        </authorList>
    </citation>
    <scope>NUCLEOTIDE SEQUENCE</scope>
    <source>
        <strain evidence="1">DSM 111904</strain>
    </source>
</reference>
<organism evidence="1 2">
    <name type="scientific">Belliella filtrata</name>
    <dbReference type="NCBI Taxonomy" id="2923435"/>
    <lineage>
        <taxon>Bacteria</taxon>
        <taxon>Pseudomonadati</taxon>
        <taxon>Bacteroidota</taxon>
        <taxon>Cytophagia</taxon>
        <taxon>Cytophagales</taxon>
        <taxon>Cyclobacteriaceae</taxon>
        <taxon>Belliella</taxon>
    </lineage>
</organism>
<proteinExistence type="predicted"/>
<protein>
    <submittedName>
        <fullName evidence="1">Uncharacterized protein</fullName>
    </submittedName>
</protein>
<dbReference type="RefSeq" id="WP_241349028.1">
    <property type="nucleotide sequence ID" value="NZ_JAKZGP010000043.1"/>
</dbReference>
<comment type="caution">
    <text evidence="1">The sequence shown here is derived from an EMBL/GenBank/DDBJ whole genome shotgun (WGS) entry which is preliminary data.</text>
</comment>
<accession>A0ABS9V2R3</accession>
<name>A0ABS9V2R3_9BACT</name>
<sequence>MINQRFGTLGKSTGAPSVVCCCPCRRLLGSVHIKWAPTEGHLPLENGAGWAVLPNSHKP</sequence>
<evidence type="ECO:0000313" key="1">
    <source>
        <dbReference type="EMBL" id="MCH7410668.1"/>
    </source>
</evidence>
<gene>
    <name evidence="1" type="ORF">MM239_14770</name>
</gene>
<keyword evidence="2" id="KW-1185">Reference proteome</keyword>
<dbReference type="Proteomes" id="UP001165489">
    <property type="component" value="Unassembled WGS sequence"/>
</dbReference>